<accession>A0AAN6NPZ8</accession>
<dbReference type="AlphaFoldDB" id="A0AAN6NPZ8"/>
<reference evidence="1" key="2">
    <citation type="submission" date="2023-06" db="EMBL/GenBank/DDBJ databases">
        <authorList>
            <consortium name="Lawrence Berkeley National Laboratory"/>
            <person name="Mondo S.J."/>
            <person name="Hensen N."/>
            <person name="Bonometti L."/>
            <person name="Westerberg I."/>
            <person name="Brannstrom I.O."/>
            <person name="Guillou S."/>
            <person name="Cros-Aarteil S."/>
            <person name="Calhoun S."/>
            <person name="Haridas S."/>
            <person name="Kuo A."/>
            <person name="Pangilinan J."/>
            <person name="Riley R."/>
            <person name="Labutti K."/>
            <person name="Andreopoulos B."/>
            <person name="Lipzen A."/>
            <person name="Chen C."/>
            <person name="Yanf M."/>
            <person name="Daum C."/>
            <person name="Ng V."/>
            <person name="Clum A."/>
            <person name="Steindorff A."/>
            <person name="Ohm R."/>
            <person name="Martin F."/>
            <person name="Silar P."/>
            <person name="Natvig D."/>
            <person name="Lalanne C."/>
            <person name="Gautier V."/>
            <person name="Ament-Velasquez S.L."/>
            <person name="Kruys A."/>
            <person name="Hutchinson M.I."/>
            <person name="Powell A.J."/>
            <person name="Barry K."/>
            <person name="Miller A.N."/>
            <person name="Grigoriev I.V."/>
            <person name="Debuchy R."/>
            <person name="Gladieux P."/>
            <person name="Thoren M.H."/>
            <person name="Johannesson H."/>
        </authorList>
    </citation>
    <scope>NUCLEOTIDE SEQUENCE</scope>
    <source>
        <strain evidence="1">CBS 626.80</strain>
    </source>
</reference>
<comment type="caution">
    <text evidence="1">The sequence shown here is derived from an EMBL/GenBank/DDBJ whole genome shotgun (WGS) entry which is preliminary data.</text>
</comment>
<dbReference type="Proteomes" id="UP001303222">
    <property type="component" value="Unassembled WGS sequence"/>
</dbReference>
<proteinExistence type="predicted"/>
<reference evidence="1" key="1">
    <citation type="journal article" date="2023" name="Mol. Phylogenet. Evol.">
        <title>Genome-scale phylogeny and comparative genomics of the fungal order Sordariales.</title>
        <authorList>
            <person name="Hensen N."/>
            <person name="Bonometti L."/>
            <person name="Westerberg I."/>
            <person name="Brannstrom I.O."/>
            <person name="Guillou S."/>
            <person name="Cros-Aarteil S."/>
            <person name="Calhoun S."/>
            <person name="Haridas S."/>
            <person name="Kuo A."/>
            <person name="Mondo S."/>
            <person name="Pangilinan J."/>
            <person name="Riley R."/>
            <person name="LaButti K."/>
            <person name="Andreopoulos B."/>
            <person name="Lipzen A."/>
            <person name="Chen C."/>
            <person name="Yan M."/>
            <person name="Daum C."/>
            <person name="Ng V."/>
            <person name="Clum A."/>
            <person name="Steindorff A."/>
            <person name="Ohm R.A."/>
            <person name="Martin F."/>
            <person name="Silar P."/>
            <person name="Natvig D.O."/>
            <person name="Lalanne C."/>
            <person name="Gautier V."/>
            <person name="Ament-Velasquez S.L."/>
            <person name="Kruys A."/>
            <person name="Hutchinson M.I."/>
            <person name="Powell A.J."/>
            <person name="Barry K."/>
            <person name="Miller A.N."/>
            <person name="Grigoriev I.V."/>
            <person name="Debuchy R."/>
            <person name="Gladieux P."/>
            <person name="Hiltunen Thoren M."/>
            <person name="Johannesson H."/>
        </authorList>
    </citation>
    <scope>NUCLEOTIDE SEQUENCE</scope>
    <source>
        <strain evidence="1">CBS 626.80</strain>
    </source>
</reference>
<evidence type="ECO:0000313" key="1">
    <source>
        <dbReference type="EMBL" id="KAK3949929.1"/>
    </source>
</evidence>
<dbReference type="EMBL" id="MU859196">
    <property type="protein sequence ID" value="KAK3949929.1"/>
    <property type="molecule type" value="Genomic_DNA"/>
</dbReference>
<organism evidence="1 2">
    <name type="scientific">Pseudoneurospora amorphoporcata</name>
    <dbReference type="NCBI Taxonomy" id="241081"/>
    <lineage>
        <taxon>Eukaryota</taxon>
        <taxon>Fungi</taxon>
        <taxon>Dikarya</taxon>
        <taxon>Ascomycota</taxon>
        <taxon>Pezizomycotina</taxon>
        <taxon>Sordariomycetes</taxon>
        <taxon>Sordariomycetidae</taxon>
        <taxon>Sordariales</taxon>
        <taxon>Sordariaceae</taxon>
        <taxon>Pseudoneurospora</taxon>
    </lineage>
</organism>
<sequence length="240" mass="27281">MSYLRGQLHILGLHGSLPLASRMATNFPVTLAAIPVDLIRAWITQKSNPSILRTRLHHGLGNLWASVTATLTRWISTFEFGLSRLNLIRPPAPPLHIPEPPPTETMILVRLVEDFDGQRFVRRISEQAYFDRNDLPHVRESRSPAATFEVYDLEYNLIFSSVAARMPVGGGLPFLPRMPWWRTPSELKRASQESRLVFTTDGQFIYVYSDTTYVDYGEFLTWISEKTLPEKNRAGIIGDG</sequence>
<protein>
    <submittedName>
        <fullName evidence="1">Uncharacterized protein</fullName>
    </submittedName>
</protein>
<gene>
    <name evidence="1" type="ORF">QBC32DRAFT_377452</name>
</gene>
<name>A0AAN6NPZ8_9PEZI</name>
<keyword evidence="2" id="KW-1185">Reference proteome</keyword>
<evidence type="ECO:0000313" key="2">
    <source>
        <dbReference type="Proteomes" id="UP001303222"/>
    </source>
</evidence>